<proteinExistence type="predicted"/>
<dbReference type="Proteomes" id="UP000245890">
    <property type="component" value="Unassembled WGS sequence"/>
</dbReference>
<evidence type="ECO:0000313" key="1">
    <source>
        <dbReference type="EMBL" id="PVX30584.1"/>
    </source>
</evidence>
<dbReference type="EMBL" id="QENQ01000001">
    <property type="protein sequence ID" value="PVX30584.1"/>
    <property type="molecule type" value="Genomic_DNA"/>
</dbReference>
<accession>A0A2U0SH20</accession>
<dbReference type="AlphaFoldDB" id="A0A2U0SH20"/>
<name>A0A2U0SH20_9SPHN</name>
<sequence>MYKLKPGIFVAKGVSCGNPPNAAIRRYDGKGISSAHSRACIARILSKRRSGYGSLYRVRQSCIDAGAGPAKRVVERQTIDIPDALNFTIRSQGNTAYRYCPIRELPAGLRAAG</sequence>
<reference evidence="1 2" key="1">
    <citation type="submission" date="2018-05" db="EMBL/GenBank/DDBJ databases">
        <title>Description of Sphingomonas pokkalii sp nov, isolated from the rhizosphere of saline tolerant pokkali rice and its draft genome analysis.</title>
        <authorList>
            <person name="Menon R."/>
            <person name="Kumari S."/>
            <person name="Rameshkumar N."/>
        </authorList>
    </citation>
    <scope>NUCLEOTIDE SEQUENCE [LARGE SCALE GENOMIC DNA]</scope>
    <source>
        <strain evidence="1 2">L3B27</strain>
    </source>
</reference>
<comment type="caution">
    <text evidence="1">The sequence shown here is derived from an EMBL/GenBank/DDBJ whole genome shotgun (WGS) entry which is preliminary data.</text>
</comment>
<keyword evidence="2" id="KW-1185">Reference proteome</keyword>
<organism evidence="1 2">
    <name type="scientific">Sphingomonas pokkalii</name>
    <dbReference type="NCBI Taxonomy" id="2175090"/>
    <lineage>
        <taxon>Bacteria</taxon>
        <taxon>Pseudomonadati</taxon>
        <taxon>Pseudomonadota</taxon>
        <taxon>Alphaproteobacteria</taxon>
        <taxon>Sphingomonadales</taxon>
        <taxon>Sphingomonadaceae</taxon>
        <taxon>Sphingomonas</taxon>
    </lineage>
</organism>
<gene>
    <name evidence="1" type="ORF">DD559_15580</name>
</gene>
<protein>
    <submittedName>
        <fullName evidence="1">Uncharacterized protein</fullName>
    </submittedName>
</protein>
<evidence type="ECO:0000313" key="2">
    <source>
        <dbReference type="Proteomes" id="UP000245890"/>
    </source>
</evidence>